<dbReference type="Proteomes" id="UP000198796">
    <property type="component" value="Unassembled WGS sequence"/>
</dbReference>
<gene>
    <name evidence="1" type="ORF">SAMN05421688_1576</name>
</gene>
<dbReference type="Pfam" id="PF11316">
    <property type="entry name" value="Rhamno_transf"/>
    <property type="match status" value="1"/>
</dbReference>
<dbReference type="STRING" id="871651.SAMN05421688_1576"/>
<protein>
    <submittedName>
        <fullName evidence="1">Putative rhamnosyl transferase</fullName>
    </submittedName>
</protein>
<dbReference type="EMBL" id="FOJU01000002">
    <property type="protein sequence ID" value="SFA89811.1"/>
    <property type="molecule type" value="Genomic_DNA"/>
</dbReference>
<dbReference type="RefSeq" id="WP_139226783.1">
    <property type="nucleotide sequence ID" value="NZ_FOJU01000002.1"/>
</dbReference>
<keyword evidence="2" id="KW-1185">Reference proteome</keyword>
<sequence length="288" mass="32476">MIPDDLQVLGLCRWSYPSELRAFNHDFPTLDALRAYLYDPARLALRLFFFEHLIMPCLRAQTDDRFTLLLMLGDQLPDPARTRLLELAAQVPQIRPVFVAEGRNHRRMVRRLMVSARDPSVAAVAEFRLDDDDAIAGSFVAQVRSIAALLGPVHARNGRLAVDFCKGLVMRADRPELSFSPALARLWTPALALVLRPDDPGSLLDYPHMRVWKQMPTLSMEHQPMFIRGAHGGNDSALSERSQNLSGYAFDRAGLPDLLRDDFGINHEGLLSSWRSFCRGRDSVLPFS</sequence>
<accession>A0A1I0WMG4</accession>
<proteinExistence type="predicted"/>
<dbReference type="GO" id="GO:0016740">
    <property type="term" value="F:transferase activity"/>
    <property type="evidence" value="ECO:0007669"/>
    <property type="project" value="UniProtKB-KW"/>
</dbReference>
<organism evidence="1 2">
    <name type="scientific">Poseidonocella pacifica</name>
    <dbReference type="NCBI Taxonomy" id="871651"/>
    <lineage>
        <taxon>Bacteria</taxon>
        <taxon>Pseudomonadati</taxon>
        <taxon>Pseudomonadota</taxon>
        <taxon>Alphaproteobacteria</taxon>
        <taxon>Rhodobacterales</taxon>
        <taxon>Roseobacteraceae</taxon>
        <taxon>Poseidonocella</taxon>
    </lineage>
</organism>
<evidence type="ECO:0000313" key="1">
    <source>
        <dbReference type="EMBL" id="SFA89811.1"/>
    </source>
</evidence>
<reference evidence="1 2" key="1">
    <citation type="submission" date="2016-10" db="EMBL/GenBank/DDBJ databases">
        <authorList>
            <person name="de Groot N.N."/>
        </authorList>
    </citation>
    <scope>NUCLEOTIDE SEQUENCE [LARGE SCALE GENOMIC DNA]</scope>
    <source>
        <strain evidence="1 2">DSM 29316</strain>
    </source>
</reference>
<name>A0A1I0WMG4_9RHOB</name>
<dbReference type="InterPro" id="IPR021466">
    <property type="entry name" value="Put_rhamnosyl_transferase"/>
</dbReference>
<evidence type="ECO:0000313" key="2">
    <source>
        <dbReference type="Proteomes" id="UP000198796"/>
    </source>
</evidence>
<dbReference type="AlphaFoldDB" id="A0A1I0WMG4"/>
<dbReference type="OrthoDB" id="9771846at2"/>
<keyword evidence="1" id="KW-0808">Transferase</keyword>